<dbReference type="InterPro" id="IPR012674">
    <property type="entry name" value="Calycin"/>
</dbReference>
<organism evidence="2">
    <name type="scientific">Coptotermes formosanus</name>
    <name type="common">Formosan subterranean termite</name>
    <dbReference type="NCBI Taxonomy" id="36987"/>
    <lineage>
        <taxon>Eukaryota</taxon>
        <taxon>Metazoa</taxon>
        <taxon>Ecdysozoa</taxon>
        <taxon>Arthropoda</taxon>
        <taxon>Hexapoda</taxon>
        <taxon>Insecta</taxon>
        <taxon>Pterygota</taxon>
        <taxon>Neoptera</taxon>
        <taxon>Polyneoptera</taxon>
        <taxon>Dictyoptera</taxon>
        <taxon>Blattodea</taxon>
        <taxon>Blattoidea</taxon>
        <taxon>Termitoidae</taxon>
        <taxon>Rhinotermitidae</taxon>
        <taxon>Coptotermes</taxon>
    </lineage>
</organism>
<evidence type="ECO:0000256" key="1">
    <source>
        <dbReference type="SAM" id="SignalP"/>
    </source>
</evidence>
<proteinExistence type="evidence at transcript level"/>
<feature type="signal peptide" evidence="1">
    <location>
        <begin position="1"/>
        <end position="18"/>
    </location>
</feature>
<protein>
    <submittedName>
        <fullName evidence="2">Soldier-caste specific protein</fullName>
    </submittedName>
</protein>
<dbReference type="AlphaFoldDB" id="R4V1C5"/>
<keyword evidence="1" id="KW-0732">Signal</keyword>
<dbReference type="SUPFAM" id="SSF50814">
    <property type="entry name" value="Lipocalins"/>
    <property type="match status" value="1"/>
</dbReference>
<feature type="chain" id="PRO_5004371802" evidence="1">
    <location>
        <begin position="19"/>
        <end position="180"/>
    </location>
</feature>
<evidence type="ECO:0000313" key="2">
    <source>
        <dbReference type="EMBL" id="AGM32427.1"/>
    </source>
</evidence>
<sequence>MLLIVLLGLIAKLALVSSDCDLGTVNVNDLDWTKFADSRPSYWLLHSHEEALDNFDCVESTFGDPGGDSSAVIVDAYDNRERRHIAYTSNATNWNNTGLLELRFTDPTWNGRYNILAIDYDRYFIVKYCPDNLNELIIGVAFRSSDPDKATLEKVKADLEDNGIDITQMVVWTRDHCQQA</sequence>
<dbReference type="EMBL" id="KC571928">
    <property type="protein sequence ID" value="AGM32427.1"/>
    <property type="molecule type" value="mRNA"/>
</dbReference>
<dbReference type="Gene3D" id="2.40.128.20">
    <property type="match status" value="1"/>
</dbReference>
<accession>R4V1C5</accession>
<name>R4V1C5_COPFO</name>
<reference evidence="2" key="1">
    <citation type="submission" date="2013-02" db="EMBL/GenBank/DDBJ databases">
        <title>Immune-Related transcriptome of Coptotermes formosanus Shiraki workers: the defense mechanism.</title>
        <authorList>
            <person name="Hussain A."/>
            <person name="Li Y.F."/>
            <person name="Cheng Y."/>
            <person name="Liu Y."/>
            <person name="Chen C.C."/>
            <person name="Wen S.Y."/>
        </authorList>
    </citation>
    <scope>NUCLEOTIDE SEQUENCE</scope>
</reference>